<dbReference type="InterPro" id="IPR005900">
    <property type="entry name" value="6-phosphogluconolactonase_DevB"/>
</dbReference>
<dbReference type="PANTHER" id="PTHR11054">
    <property type="entry name" value="6-PHOSPHOGLUCONOLACTONASE"/>
    <property type="match status" value="1"/>
</dbReference>
<feature type="compositionally biased region" description="Polar residues" evidence="7">
    <location>
        <begin position="115"/>
        <end position="125"/>
    </location>
</feature>
<dbReference type="CDD" id="cd01400">
    <property type="entry name" value="6PGL"/>
    <property type="match status" value="1"/>
</dbReference>
<comment type="catalytic activity">
    <reaction evidence="1">
        <text>6-phospho-D-glucono-1,5-lactone + H2O = 6-phospho-D-gluconate + H(+)</text>
        <dbReference type="Rhea" id="RHEA:12556"/>
        <dbReference type="ChEBI" id="CHEBI:15377"/>
        <dbReference type="ChEBI" id="CHEBI:15378"/>
        <dbReference type="ChEBI" id="CHEBI:57955"/>
        <dbReference type="ChEBI" id="CHEBI:58759"/>
        <dbReference type="EC" id="3.1.1.31"/>
    </reaction>
</comment>
<dbReference type="EMBL" id="ALBS01000184">
    <property type="protein sequence ID" value="EJT48943.1"/>
    <property type="molecule type" value="Genomic_DNA"/>
</dbReference>
<evidence type="ECO:0000256" key="2">
    <source>
        <dbReference type="ARBA" id="ARBA00004961"/>
    </source>
</evidence>
<dbReference type="AlphaFoldDB" id="J5QT00"/>
<feature type="coiled-coil region" evidence="6">
    <location>
        <begin position="424"/>
        <end position="451"/>
    </location>
</feature>
<feature type="region of interest" description="Disordered" evidence="7">
    <location>
        <begin position="98"/>
        <end position="154"/>
    </location>
</feature>
<sequence length="452" mass="49876">MTRRITGRGNAAATQVRRETLMDAVGEHGDDGRWGPSVNTPRRYVSCRLAYQRAHNARTPSQPSQASETGSPQSPHADSHASPTLDTLHSLHINHLQTSLSRDRTIHNPPPLPQYQPTSSSTAGRSRTLARPADDPPTAQHPLPACLQTTPSTTTLPANGKLISSLSPFPPAPPVFYSFKDNQTLVDSLANFVIKAQRDAVDKRGKFTLALSGGSLAANLRGLADQENVQWDKWEIFFCDERAVPLDSEDSNYHSNWVSFLQHVPIPKNQIHTINPEHLDDLEELADDYEKQLVHHFAASNAARYPTFDLMLLGMGVEGETCSLFAGHEVLSERDAWVTSLDDAPNGPKRRITMTIPVLTHCYRAVFVVSGPEKAELLHTVLDKPETGLPCSRIRPAAPGLVFWFADADAAKDTKYPPTTFKWIDNQKEAEEAVAAAKRRAEQRAKQAAEEN</sequence>
<dbReference type="Pfam" id="PF01182">
    <property type="entry name" value="Glucosamine_iso"/>
    <property type="match status" value="1"/>
</dbReference>
<dbReference type="HOGENOM" id="CLU_605783_0_0_1"/>
<keyword evidence="5" id="KW-0378">Hydrolase</keyword>
<dbReference type="EC" id="3.1.1.31" evidence="4"/>
<dbReference type="Gene3D" id="3.40.50.1360">
    <property type="match status" value="1"/>
</dbReference>
<dbReference type="PANTHER" id="PTHR11054:SF0">
    <property type="entry name" value="6-PHOSPHOGLUCONOLACTONASE"/>
    <property type="match status" value="1"/>
</dbReference>
<evidence type="ECO:0000259" key="8">
    <source>
        <dbReference type="Pfam" id="PF01182"/>
    </source>
</evidence>
<dbReference type="GO" id="GO:0017057">
    <property type="term" value="F:6-phosphogluconolactonase activity"/>
    <property type="evidence" value="ECO:0007669"/>
    <property type="project" value="UniProtKB-EC"/>
</dbReference>
<organism evidence="9 10">
    <name type="scientific">Trichosporon asahii var. asahii (strain ATCC 90039 / CBS 2479 / JCM 2466 / KCTC 7840 / NBRC 103889/ NCYC 2677 / UAMH 7654)</name>
    <name type="common">Yeast</name>
    <dbReference type="NCBI Taxonomy" id="1186058"/>
    <lineage>
        <taxon>Eukaryota</taxon>
        <taxon>Fungi</taxon>
        <taxon>Dikarya</taxon>
        <taxon>Basidiomycota</taxon>
        <taxon>Agaricomycotina</taxon>
        <taxon>Tremellomycetes</taxon>
        <taxon>Trichosporonales</taxon>
        <taxon>Trichosporonaceae</taxon>
        <taxon>Trichosporon</taxon>
    </lineage>
</organism>
<evidence type="ECO:0000313" key="10">
    <source>
        <dbReference type="Proteomes" id="UP000002748"/>
    </source>
</evidence>
<evidence type="ECO:0000313" key="9">
    <source>
        <dbReference type="EMBL" id="EJT48943.1"/>
    </source>
</evidence>
<dbReference type="GO" id="GO:0006098">
    <property type="term" value="P:pentose-phosphate shunt"/>
    <property type="evidence" value="ECO:0007669"/>
    <property type="project" value="InterPro"/>
</dbReference>
<comment type="pathway">
    <text evidence="2">Carbohydrate degradation; pentose phosphate pathway; D-ribulose 5-phosphate from D-glucose 6-phosphate (oxidative stage): step 2/3.</text>
</comment>
<accession>J5QT00</accession>
<dbReference type="RefSeq" id="XP_014180462.1">
    <property type="nucleotide sequence ID" value="XM_014324987.1"/>
</dbReference>
<dbReference type="SUPFAM" id="SSF100950">
    <property type="entry name" value="NagB/RpiA/CoA transferase-like"/>
    <property type="match status" value="1"/>
</dbReference>
<feature type="domain" description="Glucosamine/galactosamine-6-phosphate isomerase" evidence="8">
    <location>
        <begin position="181"/>
        <end position="398"/>
    </location>
</feature>
<dbReference type="NCBIfam" id="TIGR01198">
    <property type="entry name" value="pgl"/>
    <property type="match status" value="1"/>
</dbReference>
<feature type="region of interest" description="Disordered" evidence="7">
    <location>
        <begin position="54"/>
        <end position="84"/>
    </location>
</feature>
<evidence type="ECO:0000256" key="4">
    <source>
        <dbReference type="ARBA" id="ARBA00013198"/>
    </source>
</evidence>
<evidence type="ECO:0000256" key="1">
    <source>
        <dbReference type="ARBA" id="ARBA00000832"/>
    </source>
</evidence>
<dbReference type="InterPro" id="IPR006148">
    <property type="entry name" value="Glc/Gal-6P_isomerase"/>
</dbReference>
<evidence type="ECO:0000256" key="7">
    <source>
        <dbReference type="SAM" id="MobiDB-lite"/>
    </source>
</evidence>
<feature type="compositionally biased region" description="Polar residues" evidence="7">
    <location>
        <begin position="58"/>
        <end position="84"/>
    </location>
</feature>
<evidence type="ECO:0000256" key="3">
    <source>
        <dbReference type="ARBA" id="ARBA00010662"/>
    </source>
</evidence>
<name>J5QT00_TRIAS</name>
<dbReference type="OrthoDB" id="432544at2759"/>
<keyword evidence="6" id="KW-0175">Coiled coil</keyword>
<dbReference type="KEGG" id="tasa:A1Q1_01979"/>
<proteinExistence type="inferred from homology"/>
<dbReference type="Proteomes" id="UP000002748">
    <property type="component" value="Unassembled WGS sequence"/>
</dbReference>
<comment type="similarity">
    <text evidence="3">Belongs to the glucosamine/galactosamine-6-phosphate isomerase family. 6-phosphogluconolactonase subfamily.</text>
</comment>
<comment type="caution">
    <text evidence="9">The sequence shown here is derived from an EMBL/GenBank/DDBJ whole genome shotgun (WGS) entry which is preliminary data.</text>
</comment>
<evidence type="ECO:0000256" key="6">
    <source>
        <dbReference type="SAM" id="Coils"/>
    </source>
</evidence>
<dbReference type="InterPro" id="IPR039104">
    <property type="entry name" value="6PGL"/>
</dbReference>
<gene>
    <name evidence="9" type="ORF">A1Q1_01979</name>
</gene>
<dbReference type="InterPro" id="IPR037171">
    <property type="entry name" value="NagB/RpiA_transferase-like"/>
</dbReference>
<evidence type="ECO:0000256" key="5">
    <source>
        <dbReference type="ARBA" id="ARBA00022801"/>
    </source>
</evidence>
<reference evidence="9 10" key="1">
    <citation type="journal article" date="2012" name="Eukaryot. Cell">
        <title>Draft genome sequence of CBS 2479, the standard type strain of Trichosporon asahii.</title>
        <authorList>
            <person name="Yang R.Y."/>
            <person name="Li H.T."/>
            <person name="Zhu H."/>
            <person name="Zhou G.P."/>
            <person name="Wang M."/>
            <person name="Wang L."/>
        </authorList>
    </citation>
    <scope>NUCLEOTIDE SEQUENCE [LARGE SCALE GENOMIC DNA]</scope>
    <source>
        <strain evidence="10">ATCC 90039 / CBS 2479 / JCM 2466 / KCTC 7840 / NCYC 2677 / UAMH 7654</strain>
    </source>
</reference>
<dbReference type="GeneID" id="25985493"/>
<dbReference type="GO" id="GO:0005975">
    <property type="term" value="P:carbohydrate metabolic process"/>
    <property type="evidence" value="ECO:0007669"/>
    <property type="project" value="InterPro"/>
</dbReference>
<protein>
    <recommendedName>
        <fullName evidence="4">6-phosphogluconolactonase</fullName>
        <ecNumber evidence="4">3.1.1.31</ecNumber>
    </recommendedName>
</protein>
<dbReference type="VEuPathDB" id="FungiDB:A1Q1_01979"/>
<dbReference type="FunFam" id="3.40.50.1360:FF:000005">
    <property type="entry name" value="6-phosphogluconolactonase"/>
    <property type="match status" value="1"/>
</dbReference>